<keyword evidence="2 7" id="KW-0378">Hydrolase</keyword>
<dbReference type="STRING" id="70996.SE18_09320"/>
<evidence type="ECO:0000313" key="9">
    <source>
        <dbReference type="EMBL" id="KPL88863.1"/>
    </source>
</evidence>
<keyword evidence="5 7" id="KW-0326">Glycosidase</keyword>
<dbReference type="PANTHER" id="PTHR31297:SF41">
    <property type="entry name" value="ENDOGLUCANASE, PUTATIVE (AFU_ORTHOLOGUE AFUA_5G01830)-RELATED"/>
    <property type="match status" value="1"/>
</dbReference>
<dbReference type="RefSeq" id="WP_054534171.1">
    <property type="nucleotide sequence ID" value="NZ_LGKP01000015.1"/>
</dbReference>
<dbReference type="InterPro" id="IPR017853">
    <property type="entry name" value="GH"/>
</dbReference>
<dbReference type="OrthoDB" id="9800475at2"/>
<protein>
    <submittedName>
        <fullName evidence="9">Glycoside hydrolase</fullName>
    </submittedName>
</protein>
<feature type="domain" description="Glycoside hydrolase family 5" evidence="8">
    <location>
        <begin position="7"/>
        <end position="290"/>
    </location>
</feature>
<dbReference type="InterPro" id="IPR001547">
    <property type="entry name" value="Glyco_hydro_5"/>
</dbReference>
<comment type="caution">
    <text evidence="9">The sequence shown here is derived from an EMBL/GenBank/DDBJ whole genome shotgun (WGS) entry which is preliminary data.</text>
</comment>
<reference evidence="9 10" key="1">
    <citation type="submission" date="2015-07" db="EMBL/GenBank/DDBJ databases">
        <title>Whole genome sequence of Herpetosiphon geysericola DSM 7119.</title>
        <authorList>
            <person name="Hemp J."/>
            <person name="Ward L.M."/>
            <person name="Pace L.A."/>
            <person name="Fischer W.W."/>
        </authorList>
    </citation>
    <scope>NUCLEOTIDE SEQUENCE [LARGE SCALE GENOMIC DNA]</scope>
    <source>
        <strain evidence="9 10">DSM 7119</strain>
    </source>
</reference>
<dbReference type="PANTHER" id="PTHR31297">
    <property type="entry name" value="GLUCAN ENDO-1,6-BETA-GLUCOSIDASE B"/>
    <property type="match status" value="1"/>
</dbReference>
<dbReference type="GO" id="GO:0008422">
    <property type="term" value="F:beta-glucosidase activity"/>
    <property type="evidence" value="ECO:0007669"/>
    <property type="project" value="TreeGrafter"/>
</dbReference>
<dbReference type="GO" id="GO:0009986">
    <property type="term" value="C:cell surface"/>
    <property type="evidence" value="ECO:0007669"/>
    <property type="project" value="TreeGrafter"/>
</dbReference>
<evidence type="ECO:0000259" key="8">
    <source>
        <dbReference type="Pfam" id="PF00150"/>
    </source>
</evidence>
<evidence type="ECO:0000256" key="3">
    <source>
        <dbReference type="ARBA" id="ARBA00023001"/>
    </source>
</evidence>
<dbReference type="AlphaFoldDB" id="A0A0P6Y7S4"/>
<dbReference type="EMBL" id="LGKP01000015">
    <property type="protein sequence ID" value="KPL88863.1"/>
    <property type="molecule type" value="Genomic_DNA"/>
</dbReference>
<dbReference type="PATRIC" id="fig|70996.4.peg.4423"/>
<keyword evidence="4" id="KW-0119">Carbohydrate metabolism</keyword>
<keyword evidence="10" id="KW-1185">Reference proteome</keyword>
<evidence type="ECO:0000256" key="2">
    <source>
        <dbReference type="ARBA" id="ARBA00022801"/>
    </source>
</evidence>
<organism evidence="9 10">
    <name type="scientific">Herpetosiphon geysericola</name>
    <dbReference type="NCBI Taxonomy" id="70996"/>
    <lineage>
        <taxon>Bacteria</taxon>
        <taxon>Bacillati</taxon>
        <taxon>Chloroflexota</taxon>
        <taxon>Chloroflexia</taxon>
        <taxon>Herpetosiphonales</taxon>
        <taxon>Herpetosiphonaceae</taxon>
        <taxon>Herpetosiphon</taxon>
    </lineage>
</organism>
<evidence type="ECO:0000256" key="7">
    <source>
        <dbReference type="RuleBase" id="RU361153"/>
    </source>
</evidence>
<dbReference type="Proteomes" id="UP000050277">
    <property type="component" value="Unassembled WGS sequence"/>
</dbReference>
<dbReference type="GO" id="GO:0005576">
    <property type="term" value="C:extracellular region"/>
    <property type="evidence" value="ECO:0007669"/>
    <property type="project" value="TreeGrafter"/>
</dbReference>
<comment type="similarity">
    <text evidence="1 7">Belongs to the glycosyl hydrolase 5 (cellulase A) family.</text>
</comment>
<dbReference type="GO" id="GO:0030245">
    <property type="term" value="P:cellulose catabolic process"/>
    <property type="evidence" value="ECO:0007669"/>
    <property type="project" value="UniProtKB-KW"/>
</dbReference>
<sequence length="337" mass="39191">MPHYGFNLQWMYHYVQGKLPAEPDHKALNWIAKQGFNFIRIPTNYWFWTRDWQYTNPDETIIEYIDRYIAACRDYGLHVSLNLHRAPGYCINGNDLERHNLWQDAEAQDGFVWLWEYFAQRYQGIPAGELSFDLLNEPPNIDQYGLTRRNHAAIMRRTVAAIRAVDPQRAIVIDGLGGGHLAMPELADLGVTHSGRGYQPMAVSHYQASWWDGHEGLAEPTYPVTWYNHYWDRAGLVEFYQPWRDVQARNVAIHIGEFGCYNRTPNDVALRWFRDLLSVYQEFGWGFGLWEFEGAFGIINHGRPHARYDVVDGYSVDRDLLDLLLAARLPEAPEGIQ</sequence>
<evidence type="ECO:0000313" key="10">
    <source>
        <dbReference type="Proteomes" id="UP000050277"/>
    </source>
</evidence>
<dbReference type="SUPFAM" id="SSF51445">
    <property type="entry name" value="(Trans)glycosidases"/>
    <property type="match status" value="1"/>
</dbReference>
<keyword evidence="6" id="KW-0624">Polysaccharide degradation</keyword>
<dbReference type="Gene3D" id="3.20.20.80">
    <property type="entry name" value="Glycosidases"/>
    <property type="match status" value="1"/>
</dbReference>
<evidence type="ECO:0000256" key="5">
    <source>
        <dbReference type="ARBA" id="ARBA00023295"/>
    </source>
</evidence>
<accession>A0A0P6Y7S4</accession>
<name>A0A0P6Y7S4_9CHLR</name>
<dbReference type="Pfam" id="PF00150">
    <property type="entry name" value="Cellulase"/>
    <property type="match status" value="1"/>
</dbReference>
<keyword evidence="3" id="KW-0136">Cellulose degradation</keyword>
<proteinExistence type="inferred from homology"/>
<gene>
    <name evidence="9" type="ORF">SE18_09320</name>
</gene>
<evidence type="ECO:0000256" key="1">
    <source>
        <dbReference type="ARBA" id="ARBA00005641"/>
    </source>
</evidence>
<evidence type="ECO:0000256" key="6">
    <source>
        <dbReference type="ARBA" id="ARBA00023326"/>
    </source>
</evidence>
<dbReference type="InterPro" id="IPR050386">
    <property type="entry name" value="Glycosyl_hydrolase_5"/>
</dbReference>
<evidence type="ECO:0000256" key="4">
    <source>
        <dbReference type="ARBA" id="ARBA00023277"/>
    </source>
</evidence>